<proteinExistence type="predicted"/>
<dbReference type="OrthoDB" id="3540765at2"/>
<organism evidence="1 2">
    <name type="scientific">Acrocarpospora pleiomorpha</name>
    <dbReference type="NCBI Taxonomy" id="90975"/>
    <lineage>
        <taxon>Bacteria</taxon>
        <taxon>Bacillati</taxon>
        <taxon>Actinomycetota</taxon>
        <taxon>Actinomycetes</taxon>
        <taxon>Streptosporangiales</taxon>
        <taxon>Streptosporangiaceae</taxon>
        <taxon>Acrocarpospora</taxon>
    </lineage>
</organism>
<keyword evidence="2" id="KW-1185">Reference proteome</keyword>
<name>A0A5M3XT84_9ACTN</name>
<dbReference type="RefSeq" id="WP_155348101.1">
    <property type="nucleotide sequence ID" value="NZ_BAAAHM010000031.1"/>
</dbReference>
<comment type="caution">
    <text evidence="1">The sequence shown here is derived from an EMBL/GenBank/DDBJ whole genome shotgun (WGS) entry which is preliminary data.</text>
</comment>
<evidence type="ECO:0000313" key="1">
    <source>
        <dbReference type="EMBL" id="GES23189.1"/>
    </source>
</evidence>
<dbReference type="EMBL" id="BLAF01000039">
    <property type="protein sequence ID" value="GES23189.1"/>
    <property type="molecule type" value="Genomic_DNA"/>
</dbReference>
<evidence type="ECO:0000313" key="2">
    <source>
        <dbReference type="Proteomes" id="UP000377595"/>
    </source>
</evidence>
<protein>
    <submittedName>
        <fullName evidence="1">Uncharacterized protein</fullName>
    </submittedName>
</protein>
<sequence length="74" mass="8381">MIIDRVSREREANRLLFRIVHHVAIHHAGRPFDEIVGVLRRELPGSPPLAEEEIRRIAEQISVGRDPSGLPSPD</sequence>
<dbReference type="AlphaFoldDB" id="A0A5M3XT84"/>
<gene>
    <name evidence="1" type="ORF">Aple_060880</name>
</gene>
<dbReference type="Proteomes" id="UP000377595">
    <property type="component" value="Unassembled WGS sequence"/>
</dbReference>
<reference evidence="1 2" key="1">
    <citation type="submission" date="2019-10" db="EMBL/GenBank/DDBJ databases">
        <title>Whole genome shotgun sequence of Acrocarpospora pleiomorpha NBRC 16267.</title>
        <authorList>
            <person name="Ichikawa N."/>
            <person name="Kimura A."/>
            <person name="Kitahashi Y."/>
            <person name="Komaki H."/>
            <person name="Oguchi A."/>
        </authorList>
    </citation>
    <scope>NUCLEOTIDE SEQUENCE [LARGE SCALE GENOMIC DNA]</scope>
    <source>
        <strain evidence="1 2">NBRC 16267</strain>
    </source>
</reference>
<accession>A0A5M3XT84</accession>